<dbReference type="PROSITE" id="PS50157">
    <property type="entry name" value="ZINC_FINGER_C2H2_2"/>
    <property type="match status" value="4"/>
</dbReference>
<dbReference type="GO" id="GO:0005634">
    <property type="term" value="C:nucleus"/>
    <property type="evidence" value="ECO:0007669"/>
    <property type="project" value="TreeGrafter"/>
</dbReference>
<keyword evidence="3 5" id="KW-0863">Zinc-finger</keyword>
<keyword evidence="1" id="KW-0479">Metal-binding</keyword>
<feature type="domain" description="C2H2-type" evidence="6">
    <location>
        <begin position="133"/>
        <end position="160"/>
    </location>
</feature>
<evidence type="ECO:0000313" key="7">
    <source>
        <dbReference type="EMBL" id="CAG9864631.1"/>
    </source>
</evidence>
<dbReference type="EMBL" id="OU900101">
    <property type="protein sequence ID" value="CAG9864631.1"/>
    <property type="molecule type" value="Genomic_DNA"/>
</dbReference>
<evidence type="ECO:0000256" key="3">
    <source>
        <dbReference type="ARBA" id="ARBA00022771"/>
    </source>
</evidence>
<dbReference type="InterPro" id="IPR036236">
    <property type="entry name" value="Znf_C2H2_sf"/>
</dbReference>
<keyword evidence="2" id="KW-0677">Repeat</keyword>
<feature type="domain" description="C2H2-type" evidence="6">
    <location>
        <begin position="236"/>
        <end position="263"/>
    </location>
</feature>
<accession>A0A9N9TXC2</accession>
<organism evidence="7 8">
    <name type="scientific">Phyllotreta striolata</name>
    <name type="common">Striped flea beetle</name>
    <name type="synonym">Crioceris striolata</name>
    <dbReference type="NCBI Taxonomy" id="444603"/>
    <lineage>
        <taxon>Eukaryota</taxon>
        <taxon>Metazoa</taxon>
        <taxon>Ecdysozoa</taxon>
        <taxon>Arthropoda</taxon>
        <taxon>Hexapoda</taxon>
        <taxon>Insecta</taxon>
        <taxon>Pterygota</taxon>
        <taxon>Neoptera</taxon>
        <taxon>Endopterygota</taxon>
        <taxon>Coleoptera</taxon>
        <taxon>Polyphaga</taxon>
        <taxon>Cucujiformia</taxon>
        <taxon>Chrysomeloidea</taxon>
        <taxon>Chrysomelidae</taxon>
        <taxon>Galerucinae</taxon>
        <taxon>Alticini</taxon>
        <taxon>Phyllotreta</taxon>
    </lineage>
</organism>
<protein>
    <recommendedName>
        <fullName evidence="6">C2H2-type domain-containing protein</fullName>
    </recommendedName>
</protein>
<dbReference type="OrthoDB" id="3437960at2759"/>
<dbReference type="GO" id="GO:0000977">
    <property type="term" value="F:RNA polymerase II transcription regulatory region sequence-specific DNA binding"/>
    <property type="evidence" value="ECO:0007669"/>
    <property type="project" value="TreeGrafter"/>
</dbReference>
<dbReference type="AlphaFoldDB" id="A0A9N9TXC2"/>
<dbReference type="Pfam" id="PF00096">
    <property type="entry name" value="zf-C2H2"/>
    <property type="match status" value="2"/>
</dbReference>
<name>A0A9N9TXC2_PHYSR</name>
<evidence type="ECO:0000256" key="5">
    <source>
        <dbReference type="PROSITE-ProRule" id="PRU00042"/>
    </source>
</evidence>
<evidence type="ECO:0000256" key="1">
    <source>
        <dbReference type="ARBA" id="ARBA00022723"/>
    </source>
</evidence>
<dbReference type="Gene3D" id="3.30.160.60">
    <property type="entry name" value="Classic Zinc Finger"/>
    <property type="match status" value="3"/>
</dbReference>
<dbReference type="PANTHER" id="PTHR24379">
    <property type="entry name" value="KRAB AND ZINC FINGER DOMAIN-CONTAINING"/>
    <property type="match status" value="1"/>
</dbReference>
<reference evidence="7" key="1">
    <citation type="submission" date="2022-01" db="EMBL/GenBank/DDBJ databases">
        <authorList>
            <person name="King R."/>
        </authorList>
    </citation>
    <scope>NUCLEOTIDE SEQUENCE</scope>
</reference>
<evidence type="ECO:0000313" key="8">
    <source>
        <dbReference type="Proteomes" id="UP001153712"/>
    </source>
</evidence>
<gene>
    <name evidence="7" type="ORF">PHYEVI_LOCUS10883</name>
</gene>
<evidence type="ECO:0000259" key="6">
    <source>
        <dbReference type="PROSITE" id="PS50157"/>
    </source>
</evidence>
<feature type="domain" description="C2H2-type" evidence="6">
    <location>
        <begin position="207"/>
        <end position="234"/>
    </location>
</feature>
<sequence length="263" mass="31331">MRQRKANSVQLLPREILLQAREIYEHQCGKCGKFYKYKWNLLRHTKYECGMPPQFTSFYFNETYNVYICLQCNKGYKYLRNFQTHQKYECNQPKKFKCDVCDKGFSQQSTERVPYREFPGHRLFSFVEHSGCFVCGNCGKTFGKKMSWYVHTKYDCGTVAMTCGYANCGAAIKRKSSMKRHILKHNVSDWERKKITGGFFDPHNQRYFCGQCNKSYKHRRHLSSHIKYECRKAPTFVCPFCSRKFYQKYTLNAHCRHTHNAIV</sequence>
<keyword evidence="4" id="KW-0862">Zinc</keyword>
<dbReference type="PANTHER" id="PTHR24379:SF127">
    <property type="entry name" value="BLOODY FINGERS-RELATED"/>
    <property type="match status" value="1"/>
</dbReference>
<proteinExistence type="predicted"/>
<dbReference type="Proteomes" id="UP001153712">
    <property type="component" value="Chromosome 8"/>
</dbReference>
<dbReference type="InterPro" id="IPR013087">
    <property type="entry name" value="Znf_C2H2_type"/>
</dbReference>
<dbReference type="PROSITE" id="PS00028">
    <property type="entry name" value="ZINC_FINGER_C2H2_1"/>
    <property type="match status" value="2"/>
</dbReference>
<evidence type="ECO:0000256" key="4">
    <source>
        <dbReference type="ARBA" id="ARBA00022833"/>
    </source>
</evidence>
<dbReference type="SMART" id="SM00355">
    <property type="entry name" value="ZnF_C2H2"/>
    <property type="match status" value="6"/>
</dbReference>
<dbReference type="GO" id="GO:0000981">
    <property type="term" value="F:DNA-binding transcription factor activity, RNA polymerase II-specific"/>
    <property type="evidence" value="ECO:0007669"/>
    <property type="project" value="TreeGrafter"/>
</dbReference>
<evidence type="ECO:0000256" key="2">
    <source>
        <dbReference type="ARBA" id="ARBA00022737"/>
    </source>
</evidence>
<feature type="domain" description="C2H2-type" evidence="6">
    <location>
        <begin position="26"/>
        <end position="53"/>
    </location>
</feature>
<keyword evidence="8" id="KW-1185">Reference proteome</keyword>
<dbReference type="SUPFAM" id="SSF57667">
    <property type="entry name" value="beta-beta-alpha zinc fingers"/>
    <property type="match status" value="3"/>
</dbReference>
<dbReference type="GO" id="GO:0008270">
    <property type="term" value="F:zinc ion binding"/>
    <property type="evidence" value="ECO:0007669"/>
    <property type="project" value="UniProtKB-KW"/>
</dbReference>